<dbReference type="Pfam" id="PF00501">
    <property type="entry name" value="AMP-binding"/>
    <property type="match status" value="1"/>
</dbReference>
<dbReference type="PANTHER" id="PTHR43201:SF5">
    <property type="entry name" value="MEDIUM-CHAIN ACYL-COA LIGASE ACSF2, MITOCHONDRIAL"/>
    <property type="match status" value="1"/>
</dbReference>
<dbReference type="Gene3D" id="3.40.50.12780">
    <property type="entry name" value="N-terminal domain of ligase-like"/>
    <property type="match status" value="1"/>
</dbReference>
<gene>
    <name evidence="5" type="ORF">FYJ71_00895</name>
</gene>
<name>A0A6N7X004_9FIRM</name>
<dbReference type="InterPro" id="IPR000873">
    <property type="entry name" value="AMP-dep_synth/lig_dom"/>
</dbReference>
<evidence type="ECO:0000259" key="4">
    <source>
        <dbReference type="Pfam" id="PF13193"/>
    </source>
</evidence>
<evidence type="ECO:0000313" key="5">
    <source>
        <dbReference type="EMBL" id="MST61541.1"/>
    </source>
</evidence>
<dbReference type="Pfam" id="PF13193">
    <property type="entry name" value="AMP-binding_C"/>
    <property type="match status" value="1"/>
</dbReference>
<evidence type="ECO:0000313" key="6">
    <source>
        <dbReference type="Proteomes" id="UP000440713"/>
    </source>
</evidence>
<dbReference type="InterPro" id="IPR042099">
    <property type="entry name" value="ANL_N_sf"/>
</dbReference>
<organism evidence="5 6">
    <name type="scientific">Peptostreptococcus porci</name>
    <dbReference type="NCBI Taxonomy" id="2652282"/>
    <lineage>
        <taxon>Bacteria</taxon>
        <taxon>Bacillati</taxon>
        <taxon>Bacillota</taxon>
        <taxon>Clostridia</taxon>
        <taxon>Peptostreptococcales</taxon>
        <taxon>Peptostreptococcaceae</taxon>
        <taxon>Peptostreptococcus</taxon>
    </lineage>
</organism>
<evidence type="ECO:0000259" key="3">
    <source>
        <dbReference type="Pfam" id="PF00501"/>
    </source>
</evidence>
<dbReference type="PANTHER" id="PTHR43201">
    <property type="entry name" value="ACYL-COA SYNTHETASE"/>
    <property type="match status" value="1"/>
</dbReference>
<evidence type="ECO:0000256" key="1">
    <source>
        <dbReference type="ARBA" id="ARBA00006432"/>
    </source>
</evidence>
<dbReference type="GO" id="GO:0006631">
    <property type="term" value="P:fatty acid metabolic process"/>
    <property type="evidence" value="ECO:0007669"/>
    <property type="project" value="TreeGrafter"/>
</dbReference>
<dbReference type="RefSeq" id="WP_154536970.1">
    <property type="nucleotide sequence ID" value="NZ_VUNE01000001.1"/>
</dbReference>
<keyword evidence="6" id="KW-1185">Reference proteome</keyword>
<comment type="caution">
    <text evidence="5">The sequence shown here is derived from an EMBL/GenBank/DDBJ whole genome shotgun (WGS) entry which is preliminary data.</text>
</comment>
<evidence type="ECO:0000256" key="2">
    <source>
        <dbReference type="ARBA" id="ARBA00022598"/>
    </source>
</evidence>
<sequence>MKLVEKTIKECFVERAEKTPEKVFIKTKNDVYSWKNVDDITEKLSYALLEQGIRKNDKVGIYGYNTPSWIISFIAIQKLGATAVLINSCYKEKELVKCIKIADIKYILYTGIGGDEDNISSVVSQLRKNTDTRNIKTFNIERTFGEWISFFERNVSLNHDTMMSKMTTLENDCQDIACILFTSGTTNDSKGVMLSHYSLVNNAREIVGQMRWGEDDIMCLSVPLFHCFGVNVSLLCSILGGMTISLLKKYKTTNVCRVIQNDKCTILNGVPSMYLALINNPMMKEFDLSSLKSGIIAGSPIYEKDYYDICEKLDGINLQTSYGLTEASPCVSITGYNDSLELKASSSGKVIDNVEIRIVDLKSNKECANGEVGEIFVKGYNITKGYLTTEPIVCDAVQKDGWLKTGDLGYIDGNGYLYIVGRRKNLIIRGGENISPTEIEKVIKEVKNGINVRVVGKKSEVLQEEIVACIEGKKDDALVEKIKKYLCENLSKYKIPRYYLFIDSFPKNQTGKTDERELKKLVEEAELV</sequence>
<dbReference type="Gene3D" id="3.30.300.30">
    <property type="match status" value="1"/>
</dbReference>
<proteinExistence type="inferred from homology"/>
<dbReference type="SUPFAM" id="SSF56801">
    <property type="entry name" value="Acetyl-CoA synthetase-like"/>
    <property type="match status" value="1"/>
</dbReference>
<comment type="similarity">
    <text evidence="1">Belongs to the ATP-dependent AMP-binding enzyme family.</text>
</comment>
<keyword evidence="2 5" id="KW-0436">Ligase</keyword>
<dbReference type="AlphaFoldDB" id="A0A6N7X004"/>
<dbReference type="InterPro" id="IPR045851">
    <property type="entry name" value="AMP-bd_C_sf"/>
</dbReference>
<dbReference type="GO" id="GO:0031956">
    <property type="term" value="F:medium-chain fatty acid-CoA ligase activity"/>
    <property type="evidence" value="ECO:0007669"/>
    <property type="project" value="TreeGrafter"/>
</dbReference>
<dbReference type="Proteomes" id="UP000440713">
    <property type="component" value="Unassembled WGS sequence"/>
</dbReference>
<dbReference type="InterPro" id="IPR025110">
    <property type="entry name" value="AMP-bd_C"/>
</dbReference>
<reference evidence="5 6" key="1">
    <citation type="submission" date="2019-08" db="EMBL/GenBank/DDBJ databases">
        <title>In-depth cultivation of the pig gut microbiome towards novel bacterial diversity and tailored functional studies.</title>
        <authorList>
            <person name="Wylensek D."/>
            <person name="Hitch T.C.A."/>
            <person name="Clavel T."/>
        </authorList>
    </citation>
    <scope>NUCLEOTIDE SEQUENCE [LARGE SCALE GENOMIC DNA]</scope>
    <source>
        <strain evidence="5 6">WCA-SAB-591-4A-A</strain>
    </source>
</reference>
<protein>
    <submittedName>
        <fullName evidence="5">Acyl--CoA ligase</fullName>
    </submittedName>
</protein>
<feature type="domain" description="AMP-dependent synthetase/ligase" evidence="3">
    <location>
        <begin position="13"/>
        <end position="387"/>
    </location>
</feature>
<feature type="domain" description="AMP-binding enzyme C-terminal" evidence="4">
    <location>
        <begin position="438"/>
        <end position="512"/>
    </location>
</feature>
<accession>A0A6N7X004</accession>
<dbReference type="EMBL" id="VUNE01000001">
    <property type="protein sequence ID" value="MST61541.1"/>
    <property type="molecule type" value="Genomic_DNA"/>
</dbReference>